<dbReference type="PANTHER" id="PTHR35472">
    <property type="match status" value="1"/>
</dbReference>
<feature type="region of interest" description="Disordered" evidence="1">
    <location>
        <begin position="79"/>
        <end position="119"/>
    </location>
</feature>
<keyword evidence="2" id="KW-1133">Transmembrane helix</keyword>
<evidence type="ECO:0000313" key="4">
    <source>
        <dbReference type="Proteomes" id="UP001152561"/>
    </source>
</evidence>
<accession>A0A9Q1L481</accession>
<sequence length="119" mass="13658">MTCHHSTNVNKLKIRSTCLLPSLHVLIFLLLLSISIVMKIHYPSLQFLLIMIILSISQLSSCRKIQEITPTNTHQRLNSRFSWHNSAPAPKKSRNEDNIDQRYRVSHRTVPGGPNPLHN</sequence>
<dbReference type="EMBL" id="JAJAGQ010000024">
    <property type="protein sequence ID" value="KAJ8526898.1"/>
    <property type="molecule type" value="Genomic_DNA"/>
</dbReference>
<gene>
    <name evidence="3" type="ORF">K7X08_029375</name>
</gene>
<keyword evidence="2" id="KW-0472">Membrane</keyword>
<protein>
    <submittedName>
        <fullName evidence="3">Uncharacterized protein</fullName>
    </submittedName>
</protein>
<dbReference type="Proteomes" id="UP001152561">
    <property type="component" value="Unassembled WGS sequence"/>
</dbReference>
<dbReference type="OrthoDB" id="663321at2759"/>
<evidence type="ECO:0000256" key="2">
    <source>
        <dbReference type="SAM" id="Phobius"/>
    </source>
</evidence>
<dbReference type="PANTHER" id="PTHR35472:SF4">
    <property type="entry name" value="DUF19 DOMAIN-CONTAINING PROTEIN"/>
    <property type="match status" value="1"/>
</dbReference>
<feature type="transmembrane region" description="Helical" evidence="2">
    <location>
        <begin position="18"/>
        <end position="38"/>
    </location>
</feature>
<comment type="caution">
    <text evidence="3">The sequence shown here is derived from an EMBL/GenBank/DDBJ whole genome shotgun (WGS) entry which is preliminary data.</text>
</comment>
<feature type="compositionally biased region" description="Basic and acidic residues" evidence="1">
    <location>
        <begin position="93"/>
        <end position="103"/>
    </location>
</feature>
<keyword evidence="2" id="KW-0812">Transmembrane</keyword>
<reference evidence="4" key="1">
    <citation type="journal article" date="2023" name="Proc. Natl. Acad. Sci. U.S.A.">
        <title>Genomic and structural basis for evolution of tropane alkaloid biosynthesis.</title>
        <authorList>
            <person name="Wanga Y.-J."/>
            <person name="Taina T."/>
            <person name="Yua J.-Y."/>
            <person name="Lia J."/>
            <person name="Xua B."/>
            <person name="Chenc J."/>
            <person name="D'Auriad J.C."/>
            <person name="Huanga J.-P."/>
            <person name="Huanga S.-X."/>
        </authorList>
    </citation>
    <scope>NUCLEOTIDE SEQUENCE [LARGE SCALE GENOMIC DNA]</scope>
    <source>
        <strain evidence="4">cv. KIB-2019</strain>
    </source>
</reference>
<name>A0A9Q1L481_9SOLA</name>
<keyword evidence="4" id="KW-1185">Reference proteome</keyword>
<evidence type="ECO:0000313" key="3">
    <source>
        <dbReference type="EMBL" id="KAJ8526898.1"/>
    </source>
</evidence>
<dbReference type="InterPro" id="IPR055317">
    <property type="entry name" value="CLE14-like"/>
</dbReference>
<dbReference type="AlphaFoldDB" id="A0A9Q1L481"/>
<proteinExistence type="predicted"/>
<evidence type="ECO:0000256" key="1">
    <source>
        <dbReference type="SAM" id="MobiDB-lite"/>
    </source>
</evidence>
<organism evidence="3 4">
    <name type="scientific">Anisodus acutangulus</name>
    <dbReference type="NCBI Taxonomy" id="402998"/>
    <lineage>
        <taxon>Eukaryota</taxon>
        <taxon>Viridiplantae</taxon>
        <taxon>Streptophyta</taxon>
        <taxon>Embryophyta</taxon>
        <taxon>Tracheophyta</taxon>
        <taxon>Spermatophyta</taxon>
        <taxon>Magnoliopsida</taxon>
        <taxon>eudicotyledons</taxon>
        <taxon>Gunneridae</taxon>
        <taxon>Pentapetalae</taxon>
        <taxon>asterids</taxon>
        <taxon>lamiids</taxon>
        <taxon>Solanales</taxon>
        <taxon>Solanaceae</taxon>
        <taxon>Solanoideae</taxon>
        <taxon>Hyoscyameae</taxon>
        <taxon>Anisodus</taxon>
    </lineage>
</organism>